<dbReference type="SUPFAM" id="SSF51419">
    <property type="entry name" value="PLP-binding barrel"/>
    <property type="match status" value="1"/>
</dbReference>
<evidence type="ECO:0000256" key="3">
    <source>
        <dbReference type="PIRSR" id="PIRSR004848-1"/>
    </source>
</evidence>
<dbReference type="PANTHER" id="PTHR10146:SF14">
    <property type="entry name" value="PYRIDOXAL PHOSPHATE HOMEOSTASIS PROTEIN"/>
    <property type="match status" value="1"/>
</dbReference>
<dbReference type="PANTHER" id="PTHR10146">
    <property type="entry name" value="PROLINE SYNTHETASE CO-TRANSCRIBED BACTERIAL HOMOLOG PROTEIN"/>
    <property type="match status" value="1"/>
</dbReference>
<protein>
    <recommendedName>
        <fullName evidence="2">Pyridoxal phosphate homeostasis protein</fullName>
        <shortName evidence="2">PLP homeostasis protein</shortName>
    </recommendedName>
</protein>
<evidence type="ECO:0000256" key="1">
    <source>
        <dbReference type="ARBA" id="ARBA00022898"/>
    </source>
</evidence>
<comment type="similarity">
    <text evidence="2 4">Belongs to the pyridoxal phosphate-binding protein YggS/PROSC family.</text>
</comment>
<dbReference type="EMBL" id="CP136920">
    <property type="protein sequence ID" value="WOO41734.1"/>
    <property type="molecule type" value="Genomic_DNA"/>
</dbReference>
<reference evidence="6 7" key="1">
    <citation type="submission" date="2023-10" db="EMBL/GenBank/DDBJ databases">
        <title>Rubellicoccus peritrichatus gen. nov., sp. nov., isolated from an algae of coral reef tank.</title>
        <authorList>
            <person name="Luo J."/>
        </authorList>
    </citation>
    <scope>NUCLEOTIDE SEQUENCE [LARGE SCALE GENOMIC DNA]</scope>
    <source>
        <strain evidence="6 7">CR14</strain>
    </source>
</reference>
<dbReference type="InterPro" id="IPR001608">
    <property type="entry name" value="Ala_racemase_N"/>
</dbReference>
<evidence type="ECO:0000256" key="4">
    <source>
        <dbReference type="RuleBase" id="RU004514"/>
    </source>
</evidence>
<dbReference type="Gene3D" id="3.20.20.10">
    <property type="entry name" value="Alanine racemase"/>
    <property type="match status" value="1"/>
</dbReference>
<accession>A0AAQ3LGK2</accession>
<evidence type="ECO:0000313" key="6">
    <source>
        <dbReference type="EMBL" id="WOO41734.1"/>
    </source>
</evidence>
<dbReference type="FunFam" id="3.20.20.10:FF:000018">
    <property type="entry name" value="Pyridoxal phosphate homeostasis protein"/>
    <property type="match status" value="1"/>
</dbReference>
<proteinExistence type="inferred from homology"/>
<dbReference type="InterPro" id="IPR011078">
    <property type="entry name" value="PyrdxlP_homeostasis"/>
</dbReference>
<organism evidence="6 7">
    <name type="scientific">Rubellicoccus peritrichatus</name>
    <dbReference type="NCBI Taxonomy" id="3080537"/>
    <lineage>
        <taxon>Bacteria</taxon>
        <taxon>Pseudomonadati</taxon>
        <taxon>Verrucomicrobiota</taxon>
        <taxon>Opitutia</taxon>
        <taxon>Puniceicoccales</taxon>
        <taxon>Cerasicoccaceae</taxon>
        <taxon>Rubellicoccus</taxon>
    </lineage>
</organism>
<feature type="modified residue" description="N6-(pyridoxal phosphate)lysine" evidence="2 3">
    <location>
        <position position="39"/>
    </location>
</feature>
<keyword evidence="1 2" id="KW-0663">Pyridoxal phosphate</keyword>
<dbReference type="GO" id="GO:0030170">
    <property type="term" value="F:pyridoxal phosphate binding"/>
    <property type="evidence" value="ECO:0007669"/>
    <property type="project" value="UniProtKB-UniRule"/>
</dbReference>
<sequence>MATTQPLEANLNSIRSRISNACELAKRSTDEVQILPVTKTHSAAIVELAKNAGFNSVGENRVQEAAEKKQSALVDIRWELIGHLQSNKCRQAVEIFDRIHSVDSLKLVKRLDTAAAELGKKLPILLQFNTGEDPAKYGAKVDQADVMMEACLNATHLKLQGFMTIAPLDDNRDVALNTFVKLRELRDHCSQKFSHEMPELSMGMSGDLEQAIAAGSTLIRVGSALFGSRPPL</sequence>
<dbReference type="Pfam" id="PF01168">
    <property type="entry name" value="Ala_racemase_N"/>
    <property type="match status" value="1"/>
</dbReference>
<evidence type="ECO:0000313" key="7">
    <source>
        <dbReference type="Proteomes" id="UP001304300"/>
    </source>
</evidence>
<evidence type="ECO:0000256" key="2">
    <source>
        <dbReference type="HAMAP-Rule" id="MF_02087"/>
    </source>
</evidence>
<dbReference type="Proteomes" id="UP001304300">
    <property type="component" value="Chromosome"/>
</dbReference>
<dbReference type="RefSeq" id="WP_317834218.1">
    <property type="nucleotide sequence ID" value="NZ_CP136920.1"/>
</dbReference>
<dbReference type="AlphaFoldDB" id="A0AAQ3LGK2"/>
<gene>
    <name evidence="6" type="ORF">RZN69_01440</name>
</gene>
<dbReference type="NCBIfam" id="TIGR00044">
    <property type="entry name" value="YggS family pyridoxal phosphate-dependent enzyme"/>
    <property type="match status" value="1"/>
</dbReference>
<dbReference type="InterPro" id="IPR029066">
    <property type="entry name" value="PLP-binding_barrel"/>
</dbReference>
<evidence type="ECO:0000259" key="5">
    <source>
        <dbReference type="Pfam" id="PF01168"/>
    </source>
</evidence>
<comment type="cofactor">
    <cofactor evidence="3">
        <name>pyridoxal 5'-phosphate</name>
        <dbReference type="ChEBI" id="CHEBI:597326"/>
    </cofactor>
</comment>
<dbReference type="KEGG" id="puo:RZN69_01440"/>
<keyword evidence="7" id="KW-1185">Reference proteome</keyword>
<feature type="domain" description="Alanine racemase N-terminal" evidence="5">
    <location>
        <begin position="11"/>
        <end position="230"/>
    </location>
</feature>
<dbReference type="PIRSF" id="PIRSF004848">
    <property type="entry name" value="YBL036c_PLPDEIII"/>
    <property type="match status" value="1"/>
</dbReference>
<dbReference type="CDD" id="cd00635">
    <property type="entry name" value="PLPDE_III_YBL036c_like"/>
    <property type="match status" value="1"/>
</dbReference>
<name>A0AAQ3LGK2_9BACT</name>
<dbReference type="HAMAP" id="MF_02087">
    <property type="entry name" value="PLP_homeostasis"/>
    <property type="match status" value="1"/>
</dbReference>
<comment type="function">
    <text evidence="2">Pyridoxal 5'-phosphate (PLP)-binding protein, which is involved in PLP homeostasis.</text>
</comment>